<keyword evidence="1" id="KW-0472">Membrane</keyword>
<evidence type="ECO:0000256" key="1">
    <source>
        <dbReference type="SAM" id="Phobius"/>
    </source>
</evidence>
<feature type="transmembrane region" description="Helical" evidence="1">
    <location>
        <begin position="622"/>
        <end position="646"/>
    </location>
</feature>
<dbReference type="AlphaFoldDB" id="A0AAV5GT92"/>
<feature type="transmembrane region" description="Helical" evidence="1">
    <location>
        <begin position="83"/>
        <end position="111"/>
    </location>
</feature>
<accession>A0AAV5GT92</accession>
<feature type="transmembrane region" description="Helical" evidence="1">
    <location>
        <begin position="557"/>
        <end position="579"/>
    </location>
</feature>
<name>A0AAV5GT92_9BASI</name>
<protein>
    <submittedName>
        <fullName evidence="2">Uncharacterized protein</fullName>
    </submittedName>
</protein>
<keyword evidence="1" id="KW-1133">Transmembrane helix</keyword>
<proteinExistence type="predicted"/>
<reference evidence="2 3" key="1">
    <citation type="submission" date="2021-12" db="EMBL/GenBank/DDBJ databases">
        <title>High titer production of polyol ester of fatty acids by Rhodotorula paludigena BS15 towards product separation-free biomass refinery.</title>
        <authorList>
            <person name="Mano J."/>
            <person name="Ono H."/>
            <person name="Tanaka T."/>
            <person name="Naito K."/>
            <person name="Sushida H."/>
            <person name="Ike M."/>
            <person name="Tokuyasu K."/>
            <person name="Kitaoka M."/>
        </authorList>
    </citation>
    <scope>NUCLEOTIDE SEQUENCE [LARGE SCALE GENOMIC DNA]</scope>
    <source>
        <strain evidence="2 3">BS15</strain>
    </source>
</reference>
<keyword evidence="3" id="KW-1185">Reference proteome</keyword>
<feature type="transmembrane region" description="Helical" evidence="1">
    <location>
        <begin position="531"/>
        <end position="551"/>
    </location>
</feature>
<evidence type="ECO:0000313" key="2">
    <source>
        <dbReference type="EMBL" id="GJN93448.1"/>
    </source>
</evidence>
<evidence type="ECO:0000313" key="3">
    <source>
        <dbReference type="Proteomes" id="UP001342314"/>
    </source>
</evidence>
<keyword evidence="1" id="KW-0812">Transmembrane</keyword>
<sequence length="768" mass="86856">MELRTAASGYRSVADAAHDDEEDARSSSTSIGISGSLEALRATRHGTPTEWVTIRYPTRDDFARLWASIRDPASRARDTKLPFARIVSVVLYAVGGLVLVALCILGVVGYFKYRSLFHPHHAKHASKADLRSGNVVKPFFAPPGADGLVDQLDVGVSIWFREGNLTTPSDEELGRTVFWRGVPAEEMSLFEQQRQLYWMQENTRVDGEDGFVRNETRQLAWEKIWTAEVAASGVQHETRRSLAVTVPGRIVHSLVTNPLSRLVATFDVYPHDTRSLGIDSAHLSHLSSRPVDKYGDNKPWPVAPVPTASSAAPALGSFLAHAGVGYDLKRFRHARYDGTRSWDDPDMQENAIFTRTWLTMANDYPVYERESFKQALGGLRRDKEGHFENLLDVDDKQQYYGPFLTTRLTTVTNGDYHLLPPYSVLNRTSPDAVNDLRYDWTFIYSAISPGKLALVDRMSDVQNLFDSDRSETETARRHDKLEFYNALIGHSFNPNAHPIARTAIGGLAAFLRYLTVPLIFHYWLTRRTVTGIVLAWWFAQTVSDVVFHIVHSLTNQHYFNLFFFLVKLLGFIVIGLVQLRLLTGVEVRFTNLLPSAVRLRGSTEAERKSAEADRRLDWRLRIAAFLILFLGLRLAPAIPPLIRATLETKEDPLIRLYWNDQQSPVALLWLRNLSSWSSAMWLITRLNQIHLNFRHGTFAAFHPLTSYFLVASLVLSHITTVFRSFFGRAQSQGPLTAWDILTLVVEVTLALQARRLPVVNQREDGFLG</sequence>
<dbReference type="Proteomes" id="UP001342314">
    <property type="component" value="Unassembled WGS sequence"/>
</dbReference>
<feature type="transmembrane region" description="Helical" evidence="1">
    <location>
        <begin position="696"/>
        <end position="715"/>
    </location>
</feature>
<organism evidence="2 3">
    <name type="scientific">Rhodotorula paludigena</name>
    <dbReference type="NCBI Taxonomy" id="86838"/>
    <lineage>
        <taxon>Eukaryota</taxon>
        <taxon>Fungi</taxon>
        <taxon>Dikarya</taxon>
        <taxon>Basidiomycota</taxon>
        <taxon>Pucciniomycotina</taxon>
        <taxon>Microbotryomycetes</taxon>
        <taxon>Sporidiobolales</taxon>
        <taxon>Sporidiobolaceae</taxon>
        <taxon>Rhodotorula</taxon>
    </lineage>
</organism>
<gene>
    <name evidence="2" type="ORF">Rhopal_006504-T1</name>
</gene>
<comment type="caution">
    <text evidence="2">The sequence shown here is derived from an EMBL/GenBank/DDBJ whole genome shotgun (WGS) entry which is preliminary data.</text>
</comment>
<feature type="transmembrane region" description="Helical" evidence="1">
    <location>
        <begin position="503"/>
        <end position="524"/>
    </location>
</feature>
<dbReference type="EMBL" id="BQKY01000014">
    <property type="protein sequence ID" value="GJN93448.1"/>
    <property type="molecule type" value="Genomic_DNA"/>
</dbReference>